<evidence type="ECO:0000256" key="6">
    <source>
        <dbReference type="ARBA" id="ARBA00023242"/>
    </source>
</evidence>
<reference evidence="10" key="1">
    <citation type="submission" date="2025-08" db="UniProtKB">
        <authorList>
            <consortium name="RefSeq"/>
        </authorList>
    </citation>
    <scope>IDENTIFICATION</scope>
</reference>
<dbReference type="InterPro" id="IPR017930">
    <property type="entry name" value="Myb_dom"/>
</dbReference>
<evidence type="ECO:0000256" key="3">
    <source>
        <dbReference type="ARBA" id="ARBA00023015"/>
    </source>
</evidence>
<feature type="domain" description="HTH myb-type" evidence="8">
    <location>
        <begin position="233"/>
        <end position="291"/>
    </location>
</feature>
<dbReference type="InterPro" id="IPR046955">
    <property type="entry name" value="PHR1-like"/>
</dbReference>
<dbReference type="SUPFAM" id="SSF46689">
    <property type="entry name" value="Homeodomain-like"/>
    <property type="match status" value="1"/>
</dbReference>
<evidence type="ECO:0000313" key="9">
    <source>
        <dbReference type="Proteomes" id="UP000504604"/>
    </source>
</evidence>
<keyword evidence="5" id="KW-0804">Transcription</keyword>
<dbReference type="OrthoDB" id="551907at2759"/>
<gene>
    <name evidence="10" type="primary">LOC105162502</name>
</gene>
<keyword evidence="4" id="KW-0175">Coiled coil</keyword>
<feature type="region of interest" description="Disordered" evidence="7">
    <location>
        <begin position="371"/>
        <end position="396"/>
    </location>
</feature>
<dbReference type="AlphaFoldDB" id="A0A6I9T6M3"/>
<dbReference type="NCBIfam" id="TIGR01557">
    <property type="entry name" value="myb_SHAQKYF"/>
    <property type="match status" value="1"/>
</dbReference>
<dbReference type="InterPro" id="IPR001005">
    <property type="entry name" value="SANT/Myb"/>
</dbReference>
<name>A0A6I9T6M3_SESIN</name>
<keyword evidence="3" id="KW-0805">Transcription regulation</keyword>
<dbReference type="GO" id="GO:0003677">
    <property type="term" value="F:DNA binding"/>
    <property type="evidence" value="ECO:0007669"/>
    <property type="project" value="InterPro"/>
</dbReference>
<organism evidence="9 10">
    <name type="scientific">Sesamum indicum</name>
    <name type="common">Oriental sesame</name>
    <name type="synonym">Sesamum orientale</name>
    <dbReference type="NCBI Taxonomy" id="4182"/>
    <lineage>
        <taxon>Eukaryota</taxon>
        <taxon>Viridiplantae</taxon>
        <taxon>Streptophyta</taxon>
        <taxon>Embryophyta</taxon>
        <taxon>Tracheophyta</taxon>
        <taxon>Spermatophyta</taxon>
        <taxon>Magnoliopsida</taxon>
        <taxon>eudicotyledons</taxon>
        <taxon>Gunneridae</taxon>
        <taxon>Pentapetalae</taxon>
        <taxon>asterids</taxon>
        <taxon>lamiids</taxon>
        <taxon>Lamiales</taxon>
        <taxon>Pedaliaceae</taxon>
        <taxon>Sesamum</taxon>
    </lineage>
</organism>
<evidence type="ECO:0000256" key="4">
    <source>
        <dbReference type="ARBA" id="ARBA00023054"/>
    </source>
</evidence>
<evidence type="ECO:0000256" key="1">
    <source>
        <dbReference type="ARBA" id="ARBA00004123"/>
    </source>
</evidence>
<dbReference type="GeneID" id="105162502"/>
<dbReference type="InterPro" id="IPR006447">
    <property type="entry name" value="Myb_dom_plants"/>
</dbReference>
<protein>
    <submittedName>
        <fullName evidence="10">Protein PHOSPHATE STARVATION RESPONSE 1 isoform X2</fullName>
    </submittedName>
</protein>
<dbReference type="InterPro" id="IPR009057">
    <property type="entry name" value="Homeodomain-like_sf"/>
</dbReference>
<dbReference type="GO" id="GO:0003700">
    <property type="term" value="F:DNA-binding transcription factor activity"/>
    <property type="evidence" value="ECO:0007669"/>
    <property type="project" value="InterPro"/>
</dbReference>
<dbReference type="PANTHER" id="PTHR31499">
    <property type="entry name" value="MYB FAMILY TRANSCRIPTION FACTOR PHL11"/>
    <property type="match status" value="1"/>
</dbReference>
<dbReference type="FunFam" id="1.10.10.60:FF:000002">
    <property type="entry name" value="Myb family transcription factor"/>
    <property type="match status" value="1"/>
</dbReference>
<evidence type="ECO:0000256" key="5">
    <source>
        <dbReference type="ARBA" id="ARBA00023163"/>
    </source>
</evidence>
<dbReference type="Proteomes" id="UP000504604">
    <property type="component" value="Linkage group LG5"/>
</dbReference>
<keyword evidence="6" id="KW-0539">Nucleus</keyword>
<dbReference type="PANTHER" id="PTHR31499:SF85">
    <property type="entry name" value="TRANSCRIPTION FACTOR MYB-RELATED FAMILY"/>
    <property type="match status" value="1"/>
</dbReference>
<evidence type="ECO:0000259" key="8">
    <source>
        <dbReference type="PROSITE" id="PS51294"/>
    </source>
</evidence>
<dbReference type="Pfam" id="PF14379">
    <property type="entry name" value="Myb_CC_LHEQLE"/>
    <property type="match status" value="1"/>
</dbReference>
<keyword evidence="9" id="KW-1185">Reference proteome</keyword>
<comment type="similarity">
    <text evidence="2">Belongs to the MYB-CC family.</text>
</comment>
<evidence type="ECO:0000313" key="10">
    <source>
        <dbReference type="RefSeq" id="XP_011078839.1"/>
    </source>
</evidence>
<evidence type="ECO:0000256" key="2">
    <source>
        <dbReference type="ARBA" id="ARBA00006783"/>
    </source>
</evidence>
<feature type="compositionally biased region" description="Polar residues" evidence="7">
    <location>
        <begin position="375"/>
        <end position="387"/>
    </location>
</feature>
<accession>A0A6I9T6M3</accession>
<comment type="subcellular location">
    <subcellularLocation>
        <location evidence="1">Nucleus</location>
    </subcellularLocation>
</comment>
<dbReference type="PROSITE" id="PS51294">
    <property type="entry name" value="HTH_MYB"/>
    <property type="match status" value="1"/>
</dbReference>
<sequence length="409" mass="45564">MKGMQDSDGFGCNYALEFPDCFPQSYAAQQGSVPMGLFDQSAAREGGLQRQNFWPSNPSSPMISRIASPAPAFYATEVYMGLSQFDFQGNNTTCCSQEFRNHNLSVPPYQQNPTGFYGDLSPETEPDTHLSSVMETQTSSGSEYIRPEGFYGNLFCNIESDQILHLKKRLLGDLDDENMGSPSIPLDANQDLGVSQSLYTSHLTNAQQLGTPPGCLPTTSSNNSGSPGAVPSSKTRIRWTQDLHDRFVESVNRLGGPDKATPKAILKLMETDGLTILHVKSHLQKYRNVKSGPESVEGRSEKKTSTNNVAQMDIETGMQLKEALQMQLDVQRHLREQLEIQRNLQMRIEEQAKQLKEMFDQQQRRIRNLKESADSKSTCPNNFSSTVEDPEVLVSEGSDDDMLFPIKIN</sequence>
<dbReference type="GO" id="GO:0005634">
    <property type="term" value="C:nucleus"/>
    <property type="evidence" value="ECO:0007669"/>
    <property type="project" value="UniProtKB-SubCell"/>
</dbReference>
<evidence type="ECO:0000256" key="7">
    <source>
        <dbReference type="SAM" id="MobiDB-lite"/>
    </source>
</evidence>
<dbReference type="InterPro" id="IPR025756">
    <property type="entry name" value="Myb_CC_LHEQLE"/>
</dbReference>
<dbReference type="Pfam" id="PF00249">
    <property type="entry name" value="Myb_DNA-binding"/>
    <property type="match status" value="1"/>
</dbReference>
<proteinExistence type="inferred from homology"/>
<dbReference type="Gene3D" id="1.10.10.60">
    <property type="entry name" value="Homeodomain-like"/>
    <property type="match status" value="1"/>
</dbReference>
<dbReference type="RefSeq" id="XP_011078839.1">
    <property type="nucleotide sequence ID" value="XM_011080537.2"/>
</dbReference>